<dbReference type="AlphaFoldDB" id="A0AA35WPZ1"/>
<sequence length="340" mass="39099">IRALRCDFLCLQDTQSERTRASSAQISQKAEGKINYWRHMAAQFAATKLMAEESEGRVEEIDGPESYASMKSTSATNIVAEEYESSTTYISSEVGAVTITGDSEEKGDDGCGDTLDSGNSITGKDSQDENADDTTDVSNGKGDDCDGSGGGDDGPRLDVTIKEKEEIQDLNNELETFMAEVKQRFRSHKEELNAVTKKKEEYYEKWQCAETEYTSLKEKYDRRERKYESEIQRVTQSRNEFEAKWESAKKTIKEKELEIQKRMRERMDTIESERKQWGDIIQKLKKEKFQAAITKTRERLEEVEVTQVHELTATEEEEKWHACSQCKIFQQERDKKNRGM</sequence>
<keyword evidence="4" id="KW-1185">Reference proteome</keyword>
<evidence type="ECO:0000256" key="2">
    <source>
        <dbReference type="SAM" id="MobiDB-lite"/>
    </source>
</evidence>
<accession>A0AA35WPZ1</accession>
<keyword evidence="1" id="KW-0175">Coiled coil</keyword>
<protein>
    <submittedName>
        <fullName evidence="3">Uncharacterized protein</fullName>
    </submittedName>
</protein>
<comment type="caution">
    <text evidence="3">The sequence shown here is derived from an EMBL/GenBank/DDBJ whole genome shotgun (WGS) entry which is preliminary data.</text>
</comment>
<feature type="non-terminal residue" evidence="3">
    <location>
        <position position="340"/>
    </location>
</feature>
<reference evidence="3" key="1">
    <citation type="submission" date="2023-03" db="EMBL/GenBank/DDBJ databases">
        <authorList>
            <person name="Steffen K."/>
            <person name="Cardenas P."/>
        </authorList>
    </citation>
    <scope>NUCLEOTIDE SEQUENCE</scope>
</reference>
<evidence type="ECO:0000313" key="4">
    <source>
        <dbReference type="Proteomes" id="UP001174909"/>
    </source>
</evidence>
<dbReference type="Proteomes" id="UP001174909">
    <property type="component" value="Unassembled WGS sequence"/>
</dbReference>
<proteinExistence type="predicted"/>
<evidence type="ECO:0000313" key="3">
    <source>
        <dbReference type="EMBL" id="CAI8028464.1"/>
    </source>
</evidence>
<name>A0AA35WPZ1_GEOBA</name>
<gene>
    <name evidence="3" type="ORF">GBAR_LOCUS16233</name>
</gene>
<evidence type="ECO:0000256" key="1">
    <source>
        <dbReference type="SAM" id="Coils"/>
    </source>
</evidence>
<dbReference type="EMBL" id="CASHTH010002337">
    <property type="protein sequence ID" value="CAI8028464.1"/>
    <property type="molecule type" value="Genomic_DNA"/>
</dbReference>
<feature type="region of interest" description="Disordered" evidence="2">
    <location>
        <begin position="99"/>
        <end position="158"/>
    </location>
</feature>
<organism evidence="3 4">
    <name type="scientific">Geodia barretti</name>
    <name type="common">Barrett's horny sponge</name>
    <dbReference type="NCBI Taxonomy" id="519541"/>
    <lineage>
        <taxon>Eukaryota</taxon>
        <taxon>Metazoa</taxon>
        <taxon>Porifera</taxon>
        <taxon>Demospongiae</taxon>
        <taxon>Heteroscleromorpha</taxon>
        <taxon>Tetractinellida</taxon>
        <taxon>Astrophorina</taxon>
        <taxon>Geodiidae</taxon>
        <taxon>Geodia</taxon>
    </lineage>
</organism>
<feature type="coiled-coil region" evidence="1">
    <location>
        <begin position="160"/>
        <end position="306"/>
    </location>
</feature>